<sequence>MNDAYRPVPGLDTALDPATGILRLTLDRVEKRNALDDVMVAGLIAALDAAGHDEAVRAVLLSAQGPHFCTGADIVQRNAAEETQGEGRKPRVGSIQRRLPAQAHRLIPLVLTVQVPVVCAVRGWAAGIGLALALASDVTVAADDARFWAPFSARGFTPDSGVTWLLPRRIGEVRARKMLLLGERVPADVADTWGLVDRVVPADDLDKTAADLAAQLAAGPTVALGLTKWLMHNGASATLDQQLRDEGFAMELSSRSRDFREGMAAFIGKRPANFEGR</sequence>
<dbReference type="PANTHER" id="PTHR43459">
    <property type="entry name" value="ENOYL-COA HYDRATASE"/>
    <property type="match status" value="1"/>
</dbReference>
<dbReference type="EMBL" id="JBEZFP010000020">
    <property type="protein sequence ID" value="MEU8133919.1"/>
    <property type="molecule type" value="Genomic_DNA"/>
</dbReference>
<dbReference type="InterPro" id="IPR014748">
    <property type="entry name" value="Enoyl-CoA_hydra_C"/>
</dbReference>
<dbReference type="PANTHER" id="PTHR43459:SF1">
    <property type="entry name" value="EG:BACN32G11.4 PROTEIN"/>
    <property type="match status" value="1"/>
</dbReference>
<keyword evidence="3" id="KW-1185">Reference proteome</keyword>
<gene>
    <name evidence="2" type="ORF">AB0C36_10450</name>
</gene>
<proteinExistence type="inferred from homology"/>
<protein>
    <submittedName>
        <fullName evidence="2">Enoyl-CoA hydratase-related protein</fullName>
    </submittedName>
</protein>
<dbReference type="Gene3D" id="1.10.12.10">
    <property type="entry name" value="Lyase 2-enoyl-coa Hydratase, Chain A, domain 2"/>
    <property type="match status" value="1"/>
</dbReference>
<dbReference type="SUPFAM" id="SSF52096">
    <property type="entry name" value="ClpP/crotonase"/>
    <property type="match status" value="1"/>
</dbReference>
<dbReference type="RefSeq" id="WP_358352166.1">
    <property type="nucleotide sequence ID" value="NZ_JBEZFP010000020.1"/>
</dbReference>
<dbReference type="Proteomes" id="UP001551482">
    <property type="component" value="Unassembled WGS sequence"/>
</dbReference>
<evidence type="ECO:0000256" key="1">
    <source>
        <dbReference type="ARBA" id="ARBA00005254"/>
    </source>
</evidence>
<accession>A0ABV3DDU8</accession>
<organism evidence="2 3">
    <name type="scientific">Streptodolium elevatio</name>
    <dbReference type="NCBI Taxonomy" id="3157996"/>
    <lineage>
        <taxon>Bacteria</taxon>
        <taxon>Bacillati</taxon>
        <taxon>Actinomycetota</taxon>
        <taxon>Actinomycetes</taxon>
        <taxon>Kitasatosporales</taxon>
        <taxon>Streptomycetaceae</taxon>
        <taxon>Streptodolium</taxon>
    </lineage>
</organism>
<dbReference type="InterPro" id="IPR001753">
    <property type="entry name" value="Enoyl-CoA_hydra/iso"/>
</dbReference>
<name>A0ABV3DDU8_9ACTN</name>
<dbReference type="Gene3D" id="3.90.226.10">
    <property type="entry name" value="2-enoyl-CoA Hydratase, Chain A, domain 1"/>
    <property type="match status" value="1"/>
</dbReference>
<dbReference type="CDD" id="cd06558">
    <property type="entry name" value="crotonase-like"/>
    <property type="match status" value="1"/>
</dbReference>
<comment type="caution">
    <text evidence="2">The sequence shown here is derived from an EMBL/GenBank/DDBJ whole genome shotgun (WGS) entry which is preliminary data.</text>
</comment>
<evidence type="ECO:0000313" key="2">
    <source>
        <dbReference type="EMBL" id="MEU8133919.1"/>
    </source>
</evidence>
<dbReference type="Pfam" id="PF00378">
    <property type="entry name" value="ECH_1"/>
    <property type="match status" value="1"/>
</dbReference>
<comment type="similarity">
    <text evidence="1">Belongs to the enoyl-CoA hydratase/isomerase family.</text>
</comment>
<dbReference type="InterPro" id="IPR029045">
    <property type="entry name" value="ClpP/crotonase-like_dom_sf"/>
</dbReference>
<reference evidence="2 3" key="1">
    <citation type="submission" date="2024-06" db="EMBL/GenBank/DDBJ databases">
        <title>The Natural Products Discovery Center: Release of the First 8490 Sequenced Strains for Exploring Actinobacteria Biosynthetic Diversity.</title>
        <authorList>
            <person name="Kalkreuter E."/>
            <person name="Kautsar S.A."/>
            <person name="Yang D."/>
            <person name="Bader C.D."/>
            <person name="Teijaro C.N."/>
            <person name="Fluegel L."/>
            <person name="Davis C.M."/>
            <person name="Simpson J.R."/>
            <person name="Lauterbach L."/>
            <person name="Steele A.D."/>
            <person name="Gui C."/>
            <person name="Meng S."/>
            <person name="Li G."/>
            <person name="Viehrig K."/>
            <person name="Ye F."/>
            <person name="Su P."/>
            <person name="Kiefer A.F."/>
            <person name="Nichols A."/>
            <person name="Cepeda A.J."/>
            <person name="Yan W."/>
            <person name="Fan B."/>
            <person name="Jiang Y."/>
            <person name="Adhikari A."/>
            <person name="Zheng C.-J."/>
            <person name="Schuster L."/>
            <person name="Cowan T.M."/>
            <person name="Smanski M.J."/>
            <person name="Chevrette M.G."/>
            <person name="De Carvalho L.P.S."/>
            <person name="Shen B."/>
        </authorList>
    </citation>
    <scope>NUCLEOTIDE SEQUENCE [LARGE SCALE GENOMIC DNA]</scope>
    <source>
        <strain evidence="2 3">NPDC048946</strain>
    </source>
</reference>
<evidence type="ECO:0000313" key="3">
    <source>
        <dbReference type="Proteomes" id="UP001551482"/>
    </source>
</evidence>